<dbReference type="PANTHER" id="PTHR12385:SF4">
    <property type="entry name" value="PROTEIN PNS1"/>
    <property type="match status" value="1"/>
</dbReference>
<organism evidence="9 13">
    <name type="scientific">Cafeteria roenbergensis</name>
    <name type="common">Marine flagellate</name>
    <dbReference type="NCBI Taxonomy" id="33653"/>
    <lineage>
        <taxon>Eukaryota</taxon>
        <taxon>Sar</taxon>
        <taxon>Stramenopiles</taxon>
        <taxon>Bigyra</taxon>
        <taxon>Opalozoa</taxon>
        <taxon>Bicosoecida</taxon>
        <taxon>Cafeteriaceae</taxon>
        <taxon>Cafeteria</taxon>
    </lineage>
</organism>
<comment type="similarity">
    <text evidence="2 6">Belongs to the CTL (choline transporter-like) family.</text>
</comment>
<evidence type="ECO:0000256" key="1">
    <source>
        <dbReference type="ARBA" id="ARBA00004141"/>
    </source>
</evidence>
<evidence type="ECO:0000313" key="8">
    <source>
        <dbReference type="EMBL" id="KAA0167838.1"/>
    </source>
</evidence>
<feature type="transmembrane region" description="Helical" evidence="6">
    <location>
        <begin position="73"/>
        <end position="94"/>
    </location>
</feature>
<evidence type="ECO:0000313" key="11">
    <source>
        <dbReference type="Proteomes" id="UP000322899"/>
    </source>
</evidence>
<accession>A0A5A8E2D3</accession>
<feature type="transmembrane region" description="Helical" evidence="6">
    <location>
        <begin position="451"/>
        <end position="473"/>
    </location>
</feature>
<evidence type="ECO:0000313" key="7">
    <source>
        <dbReference type="EMBL" id="KAA0152394.1"/>
    </source>
</evidence>
<keyword evidence="5 6" id="KW-0472">Membrane</keyword>
<dbReference type="InterPro" id="IPR007603">
    <property type="entry name" value="Choline_transptr-like"/>
</dbReference>
<evidence type="ECO:0000256" key="6">
    <source>
        <dbReference type="RuleBase" id="RU368066"/>
    </source>
</evidence>
<dbReference type="GO" id="GO:0022857">
    <property type="term" value="F:transmembrane transporter activity"/>
    <property type="evidence" value="ECO:0007669"/>
    <property type="project" value="UniProtKB-UniRule"/>
</dbReference>
<feature type="transmembrane region" description="Helical" evidence="6">
    <location>
        <begin position="344"/>
        <end position="365"/>
    </location>
</feature>
<evidence type="ECO:0000256" key="5">
    <source>
        <dbReference type="ARBA" id="ARBA00023136"/>
    </source>
</evidence>
<dbReference type="Proteomes" id="UP000324907">
    <property type="component" value="Unassembled WGS sequence"/>
</dbReference>
<comment type="subcellular location">
    <subcellularLocation>
        <location evidence="6">Cell membrane</location>
        <topology evidence="6">Multi-pass membrane protein</topology>
    </subcellularLocation>
    <subcellularLocation>
        <location evidence="1">Membrane</location>
        <topology evidence="1">Multi-pass membrane protein</topology>
    </subcellularLocation>
</comment>
<evidence type="ECO:0000313" key="14">
    <source>
        <dbReference type="Proteomes" id="UP000325113"/>
    </source>
</evidence>
<name>A0A5A8E2D3_CAFRO</name>
<dbReference type="Proteomes" id="UP000325113">
    <property type="component" value="Unassembled WGS sequence"/>
</dbReference>
<evidence type="ECO:0000313" key="10">
    <source>
        <dbReference type="EMBL" id="KAA0176812.1"/>
    </source>
</evidence>
<keyword evidence="12" id="KW-1185">Reference proteome</keyword>
<evidence type="ECO:0000256" key="4">
    <source>
        <dbReference type="ARBA" id="ARBA00022989"/>
    </source>
</evidence>
<evidence type="ECO:0000256" key="3">
    <source>
        <dbReference type="ARBA" id="ARBA00022692"/>
    </source>
</evidence>
<reference evidence="11 12" key="1">
    <citation type="submission" date="2019-07" db="EMBL/GenBank/DDBJ databases">
        <title>Genomes of Cafeteria roenbergensis.</title>
        <authorList>
            <person name="Fischer M.G."/>
            <person name="Hackl T."/>
            <person name="Roman M."/>
        </authorList>
    </citation>
    <scope>NUCLEOTIDE SEQUENCE [LARGE SCALE GENOMIC DNA]</scope>
    <source>
        <strain evidence="7 12">BVI</strain>
        <strain evidence="8 14">Cflag</strain>
        <strain evidence="10 11">E4-10P</strain>
        <strain evidence="9 13">RCC970-E3</strain>
    </source>
</reference>
<dbReference type="AlphaFoldDB" id="A0A5A8E2D3"/>
<dbReference type="EMBL" id="VLTL01000005">
    <property type="protein sequence ID" value="KAA0171619.1"/>
    <property type="molecule type" value="Genomic_DNA"/>
</dbReference>
<feature type="transmembrane region" description="Helical" evidence="6">
    <location>
        <begin position="215"/>
        <end position="239"/>
    </location>
</feature>
<feature type="transmembrane region" description="Helical" evidence="6">
    <location>
        <begin position="281"/>
        <end position="298"/>
    </location>
</feature>
<evidence type="ECO:0000313" key="12">
    <source>
        <dbReference type="Proteomes" id="UP000323011"/>
    </source>
</evidence>
<comment type="caution">
    <text evidence="9">The sequence shown here is derived from an EMBL/GenBank/DDBJ whole genome shotgun (WGS) entry which is preliminary data.</text>
</comment>
<dbReference type="GO" id="GO:0005886">
    <property type="term" value="C:plasma membrane"/>
    <property type="evidence" value="ECO:0007669"/>
    <property type="project" value="UniProtKB-SubCell"/>
</dbReference>
<dbReference type="EMBL" id="VLTM01000004">
    <property type="protein sequence ID" value="KAA0167838.1"/>
    <property type="molecule type" value="Genomic_DNA"/>
</dbReference>
<comment type="function">
    <text evidence="6">Choline transporter.</text>
</comment>
<dbReference type="Proteomes" id="UP000322899">
    <property type="component" value="Unassembled WGS sequence"/>
</dbReference>
<dbReference type="OMA" id="DTIFVAM"/>
<feature type="transmembrane region" description="Helical" evidence="6">
    <location>
        <begin position="416"/>
        <end position="439"/>
    </location>
</feature>
<dbReference type="EMBL" id="VLTO01000006">
    <property type="protein sequence ID" value="KAA0176812.1"/>
    <property type="molecule type" value="Genomic_DNA"/>
</dbReference>
<feature type="transmembrane region" description="Helical" evidence="6">
    <location>
        <begin position="150"/>
        <end position="171"/>
    </location>
</feature>
<dbReference type="EMBL" id="VLTN01000021">
    <property type="protein sequence ID" value="KAA0152394.1"/>
    <property type="molecule type" value="Genomic_DNA"/>
</dbReference>
<feature type="transmembrane region" description="Helical" evidence="6">
    <location>
        <begin position="259"/>
        <end position="276"/>
    </location>
</feature>
<dbReference type="OrthoDB" id="44736at2759"/>
<protein>
    <recommendedName>
        <fullName evidence="6">Choline transporter-like protein</fullName>
    </recommendedName>
</protein>
<evidence type="ECO:0000256" key="2">
    <source>
        <dbReference type="ARBA" id="ARBA00007168"/>
    </source>
</evidence>
<sequence>MAYAGDYGGAPKNAVEVAPPRGHDAYYAGDARGARSGGAVPVAPVIMAPPEGMITVDRGDGSEPPAPTCKDPVWAALLALNVVVQAILAVVYGIPVLNSAGTDEVVTSDEGSGKGLSTRTLGIVFVICVGLGAVASVLFLLCLVRCAERLVRVTVFASIGLNVLLAIVSVFLSPFLALIWIIFAVLGVCFWCSVRNRIAFAAAHLEIAGTAVRKHSLTICWAYASLAMGAIYCIVWAVAVVGVSSKLVEQRAVRDEASALEAVAYVLELLAFFWGVNFVRFSLHVVVSGTVGTWWAVAEPKDPTVGSIRRAFTTSCGSVAFAALLIAIIQTIRQMLREAQRSAMRNGGAAAACCLGIVHCLIQIIENLARYISEYALVRVALFGEDFITAGRATFAMFRERGWTAVINDVIISRTLTLAMLLFGALTGVVGAGAAYFFIPGVGQDIKGAVALLAGLGGFILGMACCSIVSMVIESGVITAFVAFGEQPEGLHVNHPVLFQKMLEAWAEFYPDAVVAAGYDRRYGVDAVGHHARDEP</sequence>
<dbReference type="PANTHER" id="PTHR12385">
    <property type="entry name" value="CHOLINE TRANSPORTER-LIKE (SLC FAMILY 44)"/>
    <property type="match status" value="1"/>
</dbReference>
<evidence type="ECO:0000313" key="9">
    <source>
        <dbReference type="EMBL" id="KAA0171619.1"/>
    </source>
</evidence>
<keyword evidence="3 6" id="KW-0812">Transmembrane</keyword>
<feature type="transmembrane region" description="Helical" evidence="6">
    <location>
        <begin position="310"/>
        <end position="332"/>
    </location>
</feature>
<gene>
    <name evidence="10" type="ORF">FNF27_01634</name>
    <name evidence="9" type="ORF">FNF28_00552</name>
    <name evidence="7" type="ORF">FNF29_03960</name>
    <name evidence="8" type="ORF">FNF31_00773</name>
</gene>
<keyword evidence="4 6" id="KW-1133">Transmembrane helix</keyword>
<dbReference type="Pfam" id="PF04515">
    <property type="entry name" value="Choline_transpo"/>
    <property type="match status" value="1"/>
</dbReference>
<evidence type="ECO:0000313" key="13">
    <source>
        <dbReference type="Proteomes" id="UP000324907"/>
    </source>
</evidence>
<feature type="transmembrane region" description="Helical" evidence="6">
    <location>
        <begin position="377"/>
        <end position="395"/>
    </location>
</feature>
<dbReference type="Proteomes" id="UP000323011">
    <property type="component" value="Unassembled WGS sequence"/>
</dbReference>
<feature type="transmembrane region" description="Helical" evidence="6">
    <location>
        <begin position="177"/>
        <end position="194"/>
    </location>
</feature>
<proteinExistence type="inferred from homology"/>
<feature type="transmembrane region" description="Helical" evidence="6">
    <location>
        <begin position="121"/>
        <end position="143"/>
    </location>
</feature>